<dbReference type="InterPro" id="IPR000182">
    <property type="entry name" value="GNAT_dom"/>
</dbReference>
<reference evidence="3" key="2">
    <citation type="submission" date="2011-01" db="EMBL/GenBank/DDBJ databases">
        <title>The complete genome of Deinococcus maricopensis DSM 21211.</title>
        <authorList>
            <consortium name="US DOE Joint Genome Institute (JGI-PGF)"/>
            <person name="Lucas S."/>
            <person name="Copeland A."/>
            <person name="Lapidus A."/>
            <person name="Goodwin L."/>
            <person name="Pitluck S."/>
            <person name="Kyrpides N."/>
            <person name="Mavromatis K."/>
            <person name="Pagani I."/>
            <person name="Ivanova N."/>
            <person name="Ovchinnikova G."/>
            <person name="Zeytun A."/>
            <person name="Detter J.C."/>
            <person name="Han C."/>
            <person name="Land M."/>
            <person name="Hauser L."/>
            <person name="Markowitz V."/>
            <person name="Cheng J.-F."/>
            <person name="Hugenholtz P."/>
            <person name="Woyke T."/>
            <person name="Wu D."/>
            <person name="Pukall R."/>
            <person name="Gehrich-Schroeter G."/>
            <person name="Brambilla E."/>
            <person name="Klenk H.-P."/>
            <person name="Eisen J.A."/>
        </authorList>
    </citation>
    <scope>NUCLEOTIDE SEQUENCE [LARGE SCALE GENOMIC DNA]</scope>
    <source>
        <strain evidence="3">DSM 21211 / LMG 22137 / NRRL B-23946 / LB-34</strain>
    </source>
</reference>
<dbReference type="RefSeq" id="WP_013557012.1">
    <property type="nucleotide sequence ID" value="NC_014958.1"/>
</dbReference>
<dbReference type="Pfam" id="PF00583">
    <property type="entry name" value="Acetyltransf_1"/>
    <property type="match status" value="1"/>
</dbReference>
<dbReference type="SUPFAM" id="SSF55729">
    <property type="entry name" value="Acyl-CoA N-acyltransferases (Nat)"/>
    <property type="match status" value="1"/>
</dbReference>
<evidence type="ECO:0000313" key="2">
    <source>
        <dbReference type="EMBL" id="ADV67507.1"/>
    </source>
</evidence>
<dbReference type="Gene3D" id="3.40.630.30">
    <property type="match status" value="1"/>
</dbReference>
<dbReference type="HOGENOM" id="CLU_065178_0_0_0"/>
<dbReference type="KEGG" id="dmr:Deima_1860"/>
<dbReference type="AlphaFoldDB" id="E8U8W8"/>
<evidence type="ECO:0000259" key="1">
    <source>
        <dbReference type="PROSITE" id="PS51186"/>
    </source>
</evidence>
<proteinExistence type="predicted"/>
<dbReference type="PROSITE" id="PS51186">
    <property type="entry name" value="GNAT"/>
    <property type="match status" value="1"/>
</dbReference>
<dbReference type="eggNOG" id="COG1246">
    <property type="taxonomic scope" value="Bacteria"/>
</dbReference>
<name>E8U8W8_DEIML</name>
<dbReference type="STRING" id="709986.Deima_1860"/>
<dbReference type="OrthoDB" id="2350893at2"/>
<sequence>MNGVEAVRSRGAKVDAAHLSRYARGGAVGTFGTATAGYVGADLPVNAAVLTGAAVEWPALEAFFEARGTAPVVQVFSGDVAVHAATLAERGYTLSMLLHVHARGLVDLPPAGHDVRELLPAAWSVLAARAFGPGSERVMQVTAAREDTTLFACSVAGEPVGVGALSVFQGVALLFSAGTVPGARGQGVQAALLAARLERARALGAQAAMVLTTPGSGSERNVARAGFTLAAARATFQRR</sequence>
<dbReference type="EMBL" id="CP002454">
    <property type="protein sequence ID" value="ADV67507.1"/>
    <property type="molecule type" value="Genomic_DNA"/>
</dbReference>
<organism evidence="2 3">
    <name type="scientific">Deinococcus maricopensis (strain DSM 21211 / LMG 22137 / NRRL B-23946 / LB-34)</name>
    <dbReference type="NCBI Taxonomy" id="709986"/>
    <lineage>
        <taxon>Bacteria</taxon>
        <taxon>Thermotogati</taxon>
        <taxon>Deinococcota</taxon>
        <taxon>Deinococci</taxon>
        <taxon>Deinococcales</taxon>
        <taxon>Deinococcaceae</taxon>
        <taxon>Deinococcus</taxon>
    </lineage>
</organism>
<dbReference type="CDD" id="cd04301">
    <property type="entry name" value="NAT_SF"/>
    <property type="match status" value="1"/>
</dbReference>
<reference evidence="2 3" key="1">
    <citation type="journal article" date="2011" name="Stand. Genomic Sci.">
        <title>Complete genome sequence of Deinococcus maricopensis type strain (LB-34).</title>
        <authorList>
            <person name="Pukall R."/>
            <person name="Zeytun A."/>
            <person name="Lucas S."/>
            <person name="Lapidus A."/>
            <person name="Hammon N."/>
            <person name="Deshpande S."/>
            <person name="Nolan M."/>
            <person name="Cheng J.F."/>
            <person name="Pitluck S."/>
            <person name="Liolios K."/>
            <person name="Pagani I."/>
            <person name="Mikhailova N."/>
            <person name="Ivanova N."/>
            <person name="Mavromatis K."/>
            <person name="Pati A."/>
            <person name="Tapia R."/>
            <person name="Han C."/>
            <person name="Goodwin L."/>
            <person name="Chen A."/>
            <person name="Palaniappan K."/>
            <person name="Land M."/>
            <person name="Hauser L."/>
            <person name="Chang Y.J."/>
            <person name="Jeffries C.D."/>
            <person name="Brambilla E.M."/>
            <person name="Rohde M."/>
            <person name="Goker M."/>
            <person name="Detter J.C."/>
            <person name="Woyke T."/>
            <person name="Bristow J."/>
            <person name="Eisen J.A."/>
            <person name="Markowitz V."/>
            <person name="Hugenholtz P."/>
            <person name="Kyrpides N.C."/>
            <person name="Klenk H.P."/>
        </authorList>
    </citation>
    <scope>NUCLEOTIDE SEQUENCE [LARGE SCALE GENOMIC DNA]</scope>
    <source>
        <strain evidence="3">DSM 21211 / LMG 22137 / NRRL B-23946 / LB-34</strain>
    </source>
</reference>
<feature type="domain" description="N-acetyltransferase" evidence="1">
    <location>
        <begin position="106"/>
        <end position="239"/>
    </location>
</feature>
<keyword evidence="3" id="KW-1185">Reference proteome</keyword>
<dbReference type="Proteomes" id="UP000008635">
    <property type="component" value="Chromosome"/>
</dbReference>
<dbReference type="InterPro" id="IPR016181">
    <property type="entry name" value="Acyl_CoA_acyltransferase"/>
</dbReference>
<protein>
    <submittedName>
        <fullName evidence="2">GCN5-related N-acetyltransferase</fullName>
    </submittedName>
</protein>
<evidence type="ECO:0000313" key="3">
    <source>
        <dbReference type="Proteomes" id="UP000008635"/>
    </source>
</evidence>
<accession>E8U8W8</accession>
<keyword evidence="2" id="KW-0808">Transferase</keyword>
<gene>
    <name evidence="2" type="ordered locus">Deima_1860</name>
</gene>
<dbReference type="GO" id="GO:0016747">
    <property type="term" value="F:acyltransferase activity, transferring groups other than amino-acyl groups"/>
    <property type="evidence" value="ECO:0007669"/>
    <property type="project" value="InterPro"/>
</dbReference>